<dbReference type="Proteomes" id="UP001218218">
    <property type="component" value="Unassembled WGS sequence"/>
</dbReference>
<evidence type="ECO:0000256" key="7">
    <source>
        <dbReference type="ARBA" id="ARBA00022801"/>
    </source>
</evidence>
<dbReference type="Gene3D" id="3.30.420.10">
    <property type="entry name" value="Ribonuclease H-like superfamily/Ribonuclease H"/>
    <property type="match status" value="1"/>
</dbReference>
<dbReference type="CDD" id="cd13934">
    <property type="entry name" value="RNase_H_Dikarya_like"/>
    <property type="match status" value="1"/>
</dbReference>
<dbReference type="InterPro" id="IPR036397">
    <property type="entry name" value="RNaseH_sf"/>
</dbReference>
<evidence type="ECO:0000313" key="10">
    <source>
        <dbReference type="Proteomes" id="UP001218218"/>
    </source>
</evidence>
<dbReference type="PANTHER" id="PTHR10642">
    <property type="entry name" value="RIBONUCLEASE H1"/>
    <property type="match status" value="1"/>
</dbReference>
<dbReference type="AlphaFoldDB" id="A0AAD7F4S5"/>
<gene>
    <name evidence="9" type="ORF">DFH08DRAFT_682191</name>
</gene>
<reference evidence="9" key="1">
    <citation type="submission" date="2023-03" db="EMBL/GenBank/DDBJ databases">
        <title>Massive genome expansion in bonnet fungi (Mycena s.s.) driven by repeated elements and novel gene families across ecological guilds.</title>
        <authorList>
            <consortium name="Lawrence Berkeley National Laboratory"/>
            <person name="Harder C.B."/>
            <person name="Miyauchi S."/>
            <person name="Viragh M."/>
            <person name="Kuo A."/>
            <person name="Thoen E."/>
            <person name="Andreopoulos B."/>
            <person name="Lu D."/>
            <person name="Skrede I."/>
            <person name="Drula E."/>
            <person name="Henrissat B."/>
            <person name="Morin E."/>
            <person name="Kohler A."/>
            <person name="Barry K."/>
            <person name="LaButti K."/>
            <person name="Morin E."/>
            <person name="Salamov A."/>
            <person name="Lipzen A."/>
            <person name="Mereny Z."/>
            <person name="Hegedus B."/>
            <person name="Baldrian P."/>
            <person name="Stursova M."/>
            <person name="Weitz H."/>
            <person name="Taylor A."/>
            <person name="Grigoriev I.V."/>
            <person name="Nagy L.G."/>
            <person name="Martin F."/>
            <person name="Kauserud H."/>
        </authorList>
    </citation>
    <scope>NUCLEOTIDE SEQUENCE</scope>
    <source>
        <strain evidence="9">CBHHK002</strain>
    </source>
</reference>
<comment type="similarity">
    <text evidence="2">Belongs to the RNase H family.</text>
</comment>
<sequence length="222" mass="24826">MSRLFKHCPGFEARGEDTTTYFYDRCPYCSRFHARCCQSQLPHRICEEHPIVFVDGSCPGNGGLGARAGIGCAIGDDPKDQLCSPVTDTMDPGAPRTSQRAELLAALQGLRFLVCATSTARYHPDCHAPLKCQHPMEYIVVADSEYVVKGMTEWVPQWKVRSSRCRQGKAPKNRDLFQRLEAAVSEYERQGLKIQFFHVPREFNFIADGLAKRATAGPDVTL</sequence>
<dbReference type="InterPro" id="IPR002156">
    <property type="entry name" value="RNaseH_domain"/>
</dbReference>
<name>A0AAD7F4S5_9AGAR</name>
<dbReference type="PANTHER" id="PTHR10642:SF26">
    <property type="entry name" value="RIBONUCLEASE H1"/>
    <property type="match status" value="1"/>
</dbReference>
<dbReference type="PROSITE" id="PS50879">
    <property type="entry name" value="RNASE_H_1"/>
    <property type="match status" value="1"/>
</dbReference>
<evidence type="ECO:0000256" key="5">
    <source>
        <dbReference type="ARBA" id="ARBA00022723"/>
    </source>
</evidence>
<organism evidence="9 10">
    <name type="scientific">Mycena albidolilacea</name>
    <dbReference type="NCBI Taxonomy" id="1033008"/>
    <lineage>
        <taxon>Eukaryota</taxon>
        <taxon>Fungi</taxon>
        <taxon>Dikarya</taxon>
        <taxon>Basidiomycota</taxon>
        <taxon>Agaricomycotina</taxon>
        <taxon>Agaricomycetes</taxon>
        <taxon>Agaricomycetidae</taxon>
        <taxon>Agaricales</taxon>
        <taxon>Marasmiineae</taxon>
        <taxon>Mycenaceae</taxon>
        <taxon>Mycena</taxon>
    </lineage>
</organism>
<feature type="domain" description="RNase H type-1" evidence="8">
    <location>
        <begin position="46"/>
        <end position="216"/>
    </location>
</feature>
<dbReference type="Pfam" id="PF00075">
    <property type="entry name" value="RNase_H"/>
    <property type="match status" value="1"/>
</dbReference>
<dbReference type="GO" id="GO:0046872">
    <property type="term" value="F:metal ion binding"/>
    <property type="evidence" value="ECO:0007669"/>
    <property type="project" value="UniProtKB-KW"/>
</dbReference>
<comment type="catalytic activity">
    <reaction evidence="1">
        <text>Endonucleolytic cleavage to 5'-phosphomonoester.</text>
        <dbReference type="EC" id="3.1.26.4"/>
    </reaction>
</comment>
<dbReference type="EC" id="3.1.26.4" evidence="3"/>
<dbReference type="GO" id="GO:0004523">
    <property type="term" value="F:RNA-DNA hybrid ribonuclease activity"/>
    <property type="evidence" value="ECO:0007669"/>
    <property type="project" value="UniProtKB-EC"/>
</dbReference>
<evidence type="ECO:0000259" key="8">
    <source>
        <dbReference type="PROSITE" id="PS50879"/>
    </source>
</evidence>
<keyword evidence="6" id="KW-0255">Endonuclease</keyword>
<evidence type="ECO:0000256" key="4">
    <source>
        <dbReference type="ARBA" id="ARBA00022722"/>
    </source>
</evidence>
<evidence type="ECO:0000256" key="6">
    <source>
        <dbReference type="ARBA" id="ARBA00022759"/>
    </source>
</evidence>
<dbReference type="InterPro" id="IPR012337">
    <property type="entry name" value="RNaseH-like_sf"/>
</dbReference>
<comment type="caution">
    <text evidence="9">The sequence shown here is derived from an EMBL/GenBank/DDBJ whole genome shotgun (WGS) entry which is preliminary data.</text>
</comment>
<evidence type="ECO:0000256" key="2">
    <source>
        <dbReference type="ARBA" id="ARBA00005300"/>
    </source>
</evidence>
<evidence type="ECO:0000256" key="1">
    <source>
        <dbReference type="ARBA" id="ARBA00000077"/>
    </source>
</evidence>
<dbReference type="GO" id="GO:0043137">
    <property type="term" value="P:DNA replication, removal of RNA primer"/>
    <property type="evidence" value="ECO:0007669"/>
    <property type="project" value="TreeGrafter"/>
</dbReference>
<protein>
    <recommendedName>
        <fullName evidence="3">ribonuclease H</fullName>
        <ecNumber evidence="3">3.1.26.4</ecNumber>
    </recommendedName>
</protein>
<keyword evidence="5" id="KW-0479">Metal-binding</keyword>
<dbReference type="GO" id="GO:0003676">
    <property type="term" value="F:nucleic acid binding"/>
    <property type="evidence" value="ECO:0007669"/>
    <property type="project" value="InterPro"/>
</dbReference>
<dbReference type="SUPFAM" id="SSF53098">
    <property type="entry name" value="Ribonuclease H-like"/>
    <property type="match status" value="1"/>
</dbReference>
<proteinExistence type="inferred from homology"/>
<dbReference type="InterPro" id="IPR050092">
    <property type="entry name" value="RNase_H"/>
</dbReference>
<keyword evidence="4" id="KW-0540">Nuclease</keyword>
<keyword evidence="10" id="KW-1185">Reference proteome</keyword>
<evidence type="ECO:0000256" key="3">
    <source>
        <dbReference type="ARBA" id="ARBA00012180"/>
    </source>
</evidence>
<evidence type="ECO:0000313" key="9">
    <source>
        <dbReference type="EMBL" id="KAJ7364854.1"/>
    </source>
</evidence>
<dbReference type="EMBL" id="JARIHO010000003">
    <property type="protein sequence ID" value="KAJ7364854.1"/>
    <property type="molecule type" value="Genomic_DNA"/>
</dbReference>
<accession>A0AAD7F4S5</accession>
<keyword evidence="7" id="KW-0378">Hydrolase</keyword>